<evidence type="ECO:0000313" key="2">
    <source>
        <dbReference type="Proteomes" id="UP000499080"/>
    </source>
</evidence>
<accession>A0A4Y2MYS3</accession>
<keyword evidence="2" id="KW-1185">Reference proteome</keyword>
<sequence>MKEEGSAREMMKFGKTIPAAKLALSDLTIRNMYDLLIFVLGETLLKVSKCNENLLALNDCILFDKHNINGNVFHNESTGSQVPACGPRGSSESVSVVEKLRNDVGDVFKIILSTKAFIFNSILATEKQILLNTTYESDGNSKKGEKIRKFIELLIVPPGVNTRLSTFPESVLDILEIQPPQS</sequence>
<reference evidence="1 2" key="1">
    <citation type="journal article" date="2019" name="Sci. Rep.">
        <title>Orb-weaving spider Araneus ventricosus genome elucidates the spidroin gene catalogue.</title>
        <authorList>
            <person name="Kono N."/>
            <person name="Nakamura H."/>
            <person name="Ohtoshi R."/>
            <person name="Moran D.A.P."/>
            <person name="Shinohara A."/>
            <person name="Yoshida Y."/>
            <person name="Fujiwara M."/>
            <person name="Mori M."/>
            <person name="Tomita M."/>
            <person name="Arakawa K."/>
        </authorList>
    </citation>
    <scope>NUCLEOTIDE SEQUENCE [LARGE SCALE GENOMIC DNA]</scope>
</reference>
<gene>
    <name evidence="1" type="ORF">AVEN_187626_1</name>
</gene>
<evidence type="ECO:0000313" key="1">
    <source>
        <dbReference type="EMBL" id="GBN30997.1"/>
    </source>
</evidence>
<comment type="caution">
    <text evidence="1">The sequence shown here is derived from an EMBL/GenBank/DDBJ whole genome shotgun (WGS) entry which is preliminary data.</text>
</comment>
<proteinExistence type="predicted"/>
<dbReference type="Proteomes" id="UP000499080">
    <property type="component" value="Unassembled WGS sequence"/>
</dbReference>
<protein>
    <submittedName>
        <fullName evidence="1">Uncharacterized protein</fullName>
    </submittedName>
</protein>
<name>A0A4Y2MYS3_ARAVE</name>
<dbReference type="AlphaFoldDB" id="A0A4Y2MYS3"/>
<dbReference type="EMBL" id="BGPR01008016">
    <property type="protein sequence ID" value="GBN30997.1"/>
    <property type="molecule type" value="Genomic_DNA"/>
</dbReference>
<organism evidence="1 2">
    <name type="scientific">Araneus ventricosus</name>
    <name type="common">Orbweaver spider</name>
    <name type="synonym">Epeira ventricosa</name>
    <dbReference type="NCBI Taxonomy" id="182803"/>
    <lineage>
        <taxon>Eukaryota</taxon>
        <taxon>Metazoa</taxon>
        <taxon>Ecdysozoa</taxon>
        <taxon>Arthropoda</taxon>
        <taxon>Chelicerata</taxon>
        <taxon>Arachnida</taxon>
        <taxon>Araneae</taxon>
        <taxon>Araneomorphae</taxon>
        <taxon>Entelegynae</taxon>
        <taxon>Araneoidea</taxon>
        <taxon>Araneidae</taxon>
        <taxon>Araneus</taxon>
    </lineage>
</organism>